<dbReference type="HOGENOM" id="CLU_1583792_0_0_0"/>
<reference evidence="1 2" key="1">
    <citation type="journal article" date="2012" name="PLoS ONE">
        <title>Genome sequence and transcriptome analysis of the radioresistant bacterium Deinococcus gobiensis: insights into the extreme environmental adaptations.</title>
        <authorList>
            <person name="Yuan M."/>
            <person name="Chen M."/>
            <person name="Zhang W."/>
            <person name="Lu W."/>
            <person name="Wang J."/>
            <person name="Yang M."/>
            <person name="Zhao P."/>
            <person name="Tang R."/>
            <person name="Li X."/>
            <person name="Hao Y."/>
            <person name="Zhou Z."/>
            <person name="Zhan Y."/>
            <person name="Yu H."/>
            <person name="Teng C."/>
            <person name="Yan Y."/>
            <person name="Ping S."/>
            <person name="Wang Y."/>
            <person name="Lin M."/>
        </authorList>
    </citation>
    <scope>NUCLEOTIDE SEQUENCE [LARGE SCALE GENOMIC DNA]</scope>
    <source>
        <strain evidence="2">DSM 21396 / JCM 16679 / CGMCC 1.7299 / I-0</strain>
        <plasmid evidence="1">P2</plasmid>
    </source>
</reference>
<evidence type="ECO:0000313" key="1">
    <source>
        <dbReference type="EMBL" id="AFD27786.1"/>
    </source>
</evidence>
<accession>H8H2N9</accession>
<sequence>MLKFLNADPRTQLKAFDLLLLPAVKNVNQRGELPMSPHPAIRSLTTLFPRLPAYAGLVVLESYGRSADQRFGMLAFQDAFPGLGLLQVKNDWADPLDPTCLLYSGVCLQGWISEAKKRLGRFPEVALIDPGLEHGQGQPPITEDEWMSPLTFALDRDAAQVTILRWPT</sequence>
<dbReference type="KEGG" id="dgo:DGo_PB0517"/>
<dbReference type="Proteomes" id="UP000007575">
    <property type="component" value="Plasmid P2"/>
</dbReference>
<keyword evidence="1" id="KW-0614">Plasmid</keyword>
<name>H8H2N9_DEIGI</name>
<proteinExistence type="predicted"/>
<dbReference type="EMBL" id="CP002193">
    <property type="protein sequence ID" value="AFD27786.1"/>
    <property type="molecule type" value="Genomic_DNA"/>
</dbReference>
<geneLocation type="plasmid" evidence="1 2">
    <name>P2</name>
</geneLocation>
<dbReference type="OrthoDB" id="9958038at2"/>
<organism evidence="1 2">
    <name type="scientific">Deinococcus gobiensis (strain DSM 21396 / JCM 16679 / CGMCC 1.7299 / I-0)</name>
    <dbReference type="NCBI Taxonomy" id="745776"/>
    <lineage>
        <taxon>Bacteria</taxon>
        <taxon>Thermotogati</taxon>
        <taxon>Deinococcota</taxon>
        <taxon>Deinococci</taxon>
        <taxon>Deinococcales</taxon>
        <taxon>Deinococcaceae</taxon>
        <taxon>Deinococcus</taxon>
    </lineage>
</organism>
<dbReference type="RefSeq" id="WP_014686878.1">
    <property type="nucleotide sequence ID" value="NC_017791.1"/>
</dbReference>
<dbReference type="AlphaFoldDB" id="H8H2N9"/>
<keyword evidence="2" id="KW-1185">Reference proteome</keyword>
<protein>
    <submittedName>
        <fullName evidence="1">Uncharacterized protein</fullName>
    </submittedName>
</protein>
<gene>
    <name evidence="1" type="ordered locus">DGo_PB0517</name>
</gene>
<evidence type="ECO:0000313" key="2">
    <source>
        <dbReference type="Proteomes" id="UP000007575"/>
    </source>
</evidence>